<dbReference type="Proteomes" id="UP001147653">
    <property type="component" value="Unassembled WGS sequence"/>
</dbReference>
<reference evidence="2" key="1">
    <citation type="submission" date="2022-10" db="EMBL/GenBank/DDBJ databases">
        <title>The WGS of Solirubrobacter phytolaccae KCTC 29190.</title>
        <authorList>
            <person name="Jiang Z."/>
        </authorList>
    </citation>
    <scope>NUCLEOTIDE SEQUENCE</scope>
    <source>
        <strain evidence="2">KCTC 29190</strain>
    </source>
</reference>
<proteinExistence type="predicted"/>
<evidence type="ECO:0000313" key="2">
    <source>
        <dbReference type="EMBL" id="MDA0184960.1"/>
    </source>
</evidence>
<name>A0A9X3NE18_9ACTN</name>
<gene>
    <name evidence="2" type="ORF">OJ997_31945</name>
</gene>
<feature type="region of interest" description="Disordered" evidence="1">
    <location>
        <begin position="86"/>
        <end position="111"/>
    </location>
</feature>
<protein>
    <submittedName>
        <fullName evidence="2">Uncharacterized protein</fullName>
    </submittedName>
</protein>
<sequence>MPTLHLPAAHTDTDVALATEVAHVVGSYELYVTWTHGEGPGLPPEIECEAYSEQDPHPAITPLGELIFAMAQGLSALWQAIVHPQAAREALPAPREERRRSQRPTAGEPFA</sequence>
<organism evidence="2 3">
    <name type="scientific">Solirubrobacter phytolaccae</name>
    <dbReference type="NCBI Taxonomy" id="1404360"/>
    <lineage>
        <taxon>Bacteria</taxon>
        <taxon>Bacillati</taxon>
        <taxon>Actinomycetota</taxon>
        <taxon>Thermoleophilia</taxon>
        <taxon>Solirubrobacterales</taxon>
        <taxon>Solirubrobacteraceae</taxon>
        <taxon>Solirubrobacter</taxon>
    </lineage>
</organism>
<comment type="caution">
    <text evidence="2">The sequence shown here is derived from an EMBL/GenBank/DDBJ whole genome shotgun (WGS) entry which is preliminary data.</text>
</comment>
<dbReference type="EMBL" id="JAPDDP010000092">
    <property type="protein sequence ID" value="MDA0184960.1"/>
    <property type="molecule type" value="Genomic_DNA"/>
</dbReference>
<accession>A0A9X3NE18</accession>
<dbReference type="RefSeq" id="WP_270029427.1">
    <property type="nucleotide sequence ID" value="NZ_JAPDDP010000092.1"/>
</dbReference>
<dbReference type="AlphaFoldDB" id="A0A9X3NE18"/>
<evidence type="ECO:0000256" key="1">
    <source>
        <dbReference type="SAM" id="MobiDB-lite"/>
    </source>
</evidence>
<keyword evidence="3" id="KW-1185">Reference proteome</keyword>
<evidence type="ECO:0000313" key="3">
    <source>
        <dbReference type="Proteomes" id="UP001147653"/>
    </source>
</evidence>